<keyword evidence="1" id="KW-0813">Transport</keyword>
<dbReference type="PROSITE" id="PS50893">
    <property type="entry name" value="ABC_TRANSPORTER_2"/>
    <property type="match status" value="1"/>
</dbReference>
<dbReference type="EMBL" id="CM001440">
    <property type="protein sequence ID" value="EHR58999.1"/>
    <property type="molecule type" value="Genomic_DNA"/>
</dbReference>
<dbReference type="InterPro" id="IPR027417">
    <property type="entry name" value="P-loop_NTPase"/>
</dbReference>
<evidence type="ECO:0000256" key="2">
    <source>
        <dbReference type="ARBA" id="ARBA00022741"/>
    </source>
</evidence>
<dbReference type="Gene3D" id="3.40.50.300">
    <property type="entry name" value="P-loop containing nucleotide triphosphate hydrolases"/>
    <property type="match status" value="1"/>
</dbReference>
<dbReference type="HOGENOM" id="CLU_000604_1_2_11"/>
<proteinExistence type="predicted"/>
<keyword evidence="2" id="KW-0547">Nucleotide-binding</keyword>
<keyword evidence="6" id="KW-1185">Reference proteome</keyword>
<dbReference type="Proteomes" id="UP000002791">
    <property type="component" value="Chromosome"/>
</dbReference>
<dbReference type="RefSeq" id="WP_005452501.1">
    <property type="nucleotide sequence ID" value="NZ_CM001440.1"/>
</dbReference>
<dbReference type="GO" id="GO:0016887">
    <property type="term" value="F:ATP hydrolysis activity"/>
    <property type="evidence" value="ECO:0007669"/>
    <property type="project" value="InterPro"/>
</dbReference>
<evidence type="ECO:0000313" key="5">
    <source>
        <dbReference type="EMBL" id="EHR58999.1"/>
    </source>
</evidence>
<dbReference type="STRING" id="882082.SaccyDRAFT_0057"/>
<dbReference type="InterPro" id="IPR051782">
    <property type="entry name" value="ABC_Transporter_VariousFunc"/>
</dbReference>
<dbReference type="PROSITE" id="PS00211">
    <property type="entry name" value="ABC_TRANSPORTER_1"/>
    <property type="match status" value="1"/>
</dbReference>
<keyword evidence="3" id="KW-0067">ATP-binding</keyword>
<dbReference type="GO" id="GO:0005524">
    <property type="term" value="F:ATP binding"/>
    <property type="evidence" value="ECO:0007669"/>
    <property type="project" value="UniProtKB-KW"/>
</dbReference>
<evidence type="ECO:0000259" key="4">
    <source>
        <dbReference type="PROSITE" id="PS50893"/>
    </source>
</evidence>
<dbReference type="InterPro" id="IPR017871">
    <property type="entry name" value="ABC_transporter-like_CS"/>
</dbReference>
<dbReference type="CDD" id="cd03230">
    <property type="entry name" value="ABC_DR_subfamily_A"/>
    <property type="match status" value="1"/>
</dbReference>
<dbReference type="SMART" id="SM00382">
    <property type="entry name" value="AAA"/>
    <property type="match status" value="1"/>
</dbReference>
<dbReference type="InterPro" id="IPR003439">
    <property type="entry name" value="ABC_transporter-like_ATP-bd"/>
</dbReference>
<reference evidence="5 6" key="1">
    <citation type="submission" date="2011-11" db="EMBL/GenBank/DDBJ databases">
        <title>The Noncontiguous Finished sequence of Saccharomonospora cyanea NA-134.</title>
        <authorList>
            <consortium name="US DOE Joint Genome Institute"/>
            <person name="Lucas S."/>
            <person name="Han J."/>
            <person name="Lapidus A."/>
            <person name="Cheng J.-F."/>
            <person name="Goodwin L."/>
            <person name="Pitluck S."/>
            <person name="Peters L."/>
            <person name="Ovchinnikova G."/>
            <person name="Lu M."/>
            <person name="Detter J.C."/>
            <person name="Han C."/>
            <person name="Tapia R."/>
            <person name="Land M."/>
            <person name="Hauser L."/>
            <person name="Kyrpides N."/>
            <person name="Ivanova N."/>
            <person name="Pagani I."/>
            <person name="Brambilla E.-M."/>
            <person name="Klenk H.-P."/>
            <person name="Woyke T."/>
        </authorList>
    </citation>
    <scope>NUCLEOTIDE SEQUENCE [LARGE SCALE GENOMIC DNA]</scope>
    <source>
        <strain evidence="5 6">NA-134</strain>
    </source>
</reference>
<dbReference type="PANTHER" id="PTHR42939:SF1">
    <property type="entry name" value="ABC TRANSPORTER ATP-BINDING PROTEIN ALBC-RELATED"/>
    <property type="match status" value="1"/>
</dbReference>
<dbReference type="Pfam" id="PF00005">
    <property type="entry name" value="ABC_tran"/>
    <property type="match status" value="1"/>
</dbReference>
<dbReference type="OrthoDB" id="9804819at2"/>
<accession>H5XPG5</accession>
<evidence type="ECO:0000313" key="6">
    <source>
        <dbReference type="Proteomes" id="UP000002791"/>
    </source>
</evidence>
<feature type="domain" description="ABC transporter" evidence="4">
    <location>
        <begin position="2"/>
        <end position="221"/>
    </location>
</feature>
<protein>
    <submittedName>
        <fullName evidence="5">ABC-type multidrug transport system, ATPase component</fullName>
    </submittedName>
</protein>
<evidence type="ECO:0000256" key="1">
    <source>
        <dbReference type="ARBA" id="ARBA00022448"/>
    </source>
</evidence>
<dbReference type="AlphaFoldDB" id="H5XPG5"/>
<organism evidence="5 6">
    <name type="scientific">Saccharomonospora cyanea NA-134</name>
    <dbReference type="NCBI Taxonomy" id="882082"/>
    <lineage>
        <taxon>Bacteria</taxon>
        <taxon>Bacillati</taxon>
        <taxon>Actinomycetota</taxon>
        <taxon>Actinomycetes</taxon>
        <taxon>Pseudonocardiales</taxon>
        <taxon>Pseudonocardiaceae</taxon>
        <taxon>Saccharomonospora</taxon>
    </lineage>
</organism>
<dbReference type="eggNOG" id="COG4152">
    <property type="taxonomic scope" value="Bacteria"/>
</dbReference>
<sequence length="278" mass="29792">MRRLVAVSKRYLRGSAVLDRVDLDLPPGEVVGVLGANGSGKSTLLRIAAGMVRPSSGRVSGRVVVGYLPDRFPADLRLSALGYLEHMGRIGGLSTRVARRRAGELMERLALVGGPRTPLRELSKGNAQKVGLAQALLTEPDLLVLDEPFSGLDGPAHGLVTEVVTETRRRGAAVLVTEHRPDRVTGLATRVFRLADGRLNPVDVESGRRGTGSAHIVLTGSSVDEWRDGDIVLSVATEGVEPRNRLTLTVSDAHCDTVLLRALRRGASVQRVERRTSG</sequence>
<gene>
    <name evidence="5" type="ORF">SaccyDRAFT_0057</name>
</gene>
<name>H5XPG5_9PSEU</name>
<evidence type="ECO:0000256" key="3">
    <source>
        <dbReference type="ARBA" id="ARBA00022840"/>
    </source>
</evidence>
<dbReference type="PANTHER" id="PTHR42939">
    <property type="entry name" value="ABC TRANSPORTER ATP-BINDING PROTEIN ALBC-RELATED"/>
    <property type="match status" value="1"/>
</dbReference>
<dbReference type="SUPFAM" id="SSF52540">
    <property type="entry name" value="P-loop containing nucleoside triphosphate hydrolases"/>
    <property type="match status" value="1"/>
</dbReference>
<dbReference type="InterPro" id="IPR003593">
    <property type="entry name" value="AAA+_ATPase"/>
</dbReference>